<dbReference type="PANTHER" id="PTHR10302:SF0">
    <property type="entry name" value="SINGLE-STRANDED DNA-BINDING PROTEIN, MITOCHONDRIAL"/>
    <property type="match status" value="1"/>
</dbReference>
<evidence type="ECO:0000256" key="1">
    <source>
        <dbReference type="ARBA" id="ARBA00023125"/>
    </source>
</evidence>
<dbReference type="KEGG" id="mcit:NCTC10181_00240"/>
<keyword evidence="4" id="KW-1185">Reference proteome</keyword>
<dbReference type="GO" id="GO:0009295">
    <property type="term" value="C:nucleoid"/>
    <property type="evidence" value="ECO:0007669"/>
    <property type="project" value="TreeGrafter"/>
</dbReference>
<evidence type="ECO:0000313" key="3">
    <source>
        <dbReference type="EMBL" id="VEU74403.1"/>
    </source>
</evidence>
<protein>
    <submittedName>
        <fullName evidence="3">Single strand binding protein</fullName>
    </submittedName>
</protein>
<dbReference type="SUPFAM" id="SSF50249">
    <property type="entry name" value="Nucleic acid-binding proteins"/>
    <property type="match status" value="1"/>
</dbReference>
<dbReference type="Pfam" id="PF00436">
    <property type="entry name" value="SSB"/>
    <property type="match status" value="1"/>
</dbReference>
<dbReference type="Gene3D" id="2.40.50.140">
    <property type="entry name" value="Nucleic acid-binding proteins"/>
    <property type="match status" value="1"/>
</dbReference>
<accession>A0A449B1G4</accession>
<dbReference type="AlphaFoldDB" id="A0A449B1G4"/>
<sequence>MLLGRIASPIFYGKTMNRVDHVRFSLAVSHKGQRNDFIPIICWNQMATFARDYLTKGSLVYIEGEIIEAKYFAEHNKEINTSFVIQVENLKAFSFRNKDSIRPIFLNVDVVDPQLHDIFDKHLQNSKNKFQEFILPKTLKKKG</sequence>
<dbReference type="PROSITE" id="PS50935">
    <property type="entry name" value="SSB"/>
    <property type="match status" value="1"/>
</dbReference>
<dbReference type="Proteomes" id="UP000290985">
    <property type="component" value="Chromosome"/>
</dbReference>
<reference evidence="3 4" key="1">
    <citation type="submission" date="2019-01" db="EMBL/GenBank/DDBJ databases">
        <authorList>
            <consortium name="Pathogen Informatics"/>
        </authorList>
    </citation>
    <scope>NUCLEOTIDE SEQUENCE [LARGE SCALE GENOMIC DNA]</scope>
    <source>
        <strain evidence="3 4">NCTC10181</strain>
    </source>
</reference>
<dbReference type="InterPro" id="IPR011344">
    <property type="entry name" value="ssDNA-bd"/>
</dbReference>
<dbReference type="PANTHER" id="PTHR10302">
    <property type="entry name" value="SINGLE-STRANDED DNA-BINDING PROTEIN"/>
    <property type="match status" value="1"/>
</dbReference>
<dbReference type="GO" id="GO:0003697">
    <property type="term" value="F:single-stranded DNA binding"/>
    <property type="evidence" value="ECO:0007669"/>
    <property type="project" value="InterPro"/>
</dbReference>
<organism evidence="3 4">
    <name type="scientific">Mycoplasmopsis citelli</name>
    <dbReference type="NCBI Taxonomy" id="171281"/>
    <lineage>
        <taxon>Bacteria</taxon>
        <taxon>Bacillati</taxon>
        <taxon>Mycoplasmatota</taxon>
        <taxon>Mycoplasmoidales</taxon>
        <taxon>Metamycoplasmataceae</taxon>
        <taxon>Mycoplasmopsis</taxon>
    </lineage>
</organism>
<evidence type="ECO:0000256" key="2">
    <source>
        <dbReference type="PROSITE-ProRule" id="PRU00252"/>
    </source>
</evidence>
<keyword evidence="1 2" id="KW-0238">DNA-binding</keyword>
<proteinExistence type="predicted"/>
<dbReference type="InterPro" id="IPR000424">
    <property type="entry name" value="Primosome_PriB/ssb"/>
</dbReference>
<dbReference type="EMBL" id="LR215036">
    <property type="protein sequence ID" value="VEU74403.1"/>
    <property type="molecule type" value="Genomic_DNA"/>
</dbReference>
<dbReference type="InterPro" id="IPR012340">
    <property type="entry name" value="NA-bd_OB-fold"/>
</dbReference>
<dbReference type="GO" id="GO:0006260">
    <property type="term" value="P:DNA replication"/>
    <property type="evidence" value="ECO:0007669"/>
    <property type="project" value="InterPro"/>
</dbReference>
<gene>
    <name evidence="3" type="primary">ssb_2</name>
    <name evidence="3" type="ORF">NCTC10181_00240</name>
</gene>
<name>A0A449B1G4_9BACT</name>
<dbReference type="CDD" id="cd04496">
    <property type="entry name" value="SSB_OBF"/>
    <property type="match status" value="1"/>
</dbReference>
<evidence type="ECO:0000313" key="4">
    <source>
        <dbReference type="Proteomes" id="UP000290985"/>
    </source>
</evidence>